<gene>
    <name evidence="1" type="ORF">CURHAP_LOCUS41804</name>
</gene>
<accession>A0A6J5VEG6</accession>
<dbReference type="Proteomes" id="UP000507222">
    <property type="component" value="Unassembled WGS sequence"/>
</dbReference>
<evidence type="ECO:0000313" key="2">
    <source>
        <dbReference type="Proteomes" id="UP000507222"/>
    </source>
</evidence>
<proteinExistence type="predicted"/>
<sequence length="131" mass="15276">MLLHVRYPREASGPMRERVFGLIGKRNLPRWIKAASLQNLVSPFDDMDKLQRNDQEPPVKVKIWGLSTSFIIRHPSIIQSERCLQHFTSLTHVMPWAPHHRSALAIGKMKAASSYNYRSVPGEYWRESHTW</sequence>
<organism evidence="1 2">
    <name type="scientific">Prunus armeniaca</name>
    <name type="common">Apricot</name>
    <name type="synonym">Armeniaca vulgaris</name>
    <dbReference type="NCBI Taxonomy" id="36596"/>
    <lineage>
        <taxon>Eukaryota</taxon>
        <taxon>Viridiplantae</taxon>
        <taxon>Streptophyta</taxon>
        <taxon>Embryophyta</taxon>
        <taxon>Tracheophyta</taxon>
        <taxon>Spermatophyta</taxon>
        <taxon>Magnoliopsida</taxon>
        <taxon>eudicotyledons</taxon>
        <taxon>Gunneridae</taxon>
        <taxon>Pentapetalae</taxon>
        <taxon>rosids</taxon>
        <taxon>fabids</taxon>
        <taxon>Rosales</taxon>
        <taxon>Rosaceae</taxon>
        <taxon>Amygdaloideae</taxon>
        <taxon>Amygdaleae</taxon>
        <taxon>Prunus</taxon>
    </lineage>
</organism>
<evidence type="ECO:0000313" key="1">
    <source>
        <dbReference type="EMBL" id="CAB4285835.1"/>
    </source>
</evidence>
<dbReference type="EMBL" id="CAEKDK010000007">
    <property type="protein sequence ID" value="CAB4285835.1"/>
    <property type="molecule type" value="Genomic_DNA"/>
</dbReference>
<protein>
    <submittedName>
        <fullName evidence="1">Uncharacterized protein</fullName>
    </submittedName>
</protein>
<dbReference type="AlphaFoldDB" id="A0A6J5VEG6"/>
<name>A0A6J5VEG6_PRUAR</name>
<reference evidence="1 2" key="1">
    <citation type="submission" date="2020-05" db="EMBL/GenBank/DDBJ databases">
        <authorList>
            <person name="Campoy J."/>
            <person name="Schneeberger K."/>
            <person name="Spophaly S."/>
        </authorList>
    </citation>
    <scope>NUCLEOTIDE SEQUENCE [LARGE SCALE GENOMIC DNA]</scope>
    <source>
        <strain evidence="1">PruArmRojPasFocal</strain>
    </source>
</reference>